<dbReference type="InterPro" id="IPR035905">
    <property type="entry name" value="Barstar-like_sf"/>
</dbReference>
<dbReference type="PANTHER" id="PTHR10890">
    <property type="entry name" value="CYSTEINYL-TRNA SYNTHETASE"/>
    <property type="match status" value="1"/>
</dbReference>
<keyword evidence="4" id="KW-0067">ATP-binding</keyword>
<evidence type="ECO:0000256" key="3">
    <source>
        <dbReference type="ARBA" id="ARBA00022741"/>
    </source>
</evidence>
<keyword evidence="2" id="KW-0436">Ligase</keyword>
<evidence type="ECO:0000259" key="5">
    <source>
        <dbReference type="Pfam" id="PF01406"/>
    </source>
</evidence>
<comment type="caution">
    <text evidence="6">The sequence shown here is derived from an EMBL/GenBank/DDBJ whole genome shotgun (WGS) entry which is preliminary data.</text>
</comment>
<protein>
    <submittedName>
        <fullName evidence="6">Barstar family protein</fullName>
    </submittedName>
</protein>
<dbReference type="EMBL" id="JBHTIS010000421">
    <property type="protein sequence ID" value="MFD1045813.1"/>
    <property type="molecule type" value="Genomic_DNA"/>
</dbReference>
<dbReference type="Pfam" id="PF01406">
    <property type="entry name" value="tRNA-synt_1e"/>
    <property type="match status" value="1"/>
</dbReference>
<dbReference type="InterPro" id="IPR014729">
    <property type="entry name" value="Rossmann-like_a/b/a_fold"/>
</dbReference>
<dbReference type="SUPFAM" id="SSF52038">
    <property type="entry name" value="Barstar-related"/>
    <property type="match status" value="1"/>
</dbReference>
<sequence>MQTWASTPVPRVAGTPRPLRLYDTTGGELRPTAPGKTAGLYVCGITPYDATHLGHAATYLAFDLVHRQWLDNGHEVNYVQNVTDIDGFYCAIGEAINGPGGYFGWNLSALDDCLRGGFGAQAPFRLVWHNSAVAREHLVVGYDRRSLGLAITLEYLLDMLIEHRIEVDLR</sequence>
<evidence type="ECO:0000256" key="2">
    <source>
        <dbReference type="ARBA" id="ARBA00022598"/>
    </source>
</evidence>
<name>A0ABW3M5K5_9PSEU</name>
<evidence type="ECO:0000256" key="4">
    <source>
        <dbReference type="ARBA" id="ARBA00022840"/>
    </source>
</evidence>
<organism evidence="6 7">
    <name type="scientific">Kibdelosporangium lantanae</name>
    <dbReference type="NCBI Taxonomy" id="1497396"/>
    <lineage>
        <taxon>Bacteria</taxon>
        <taxon>Bacillati</taxon>
        <taxon>Actinomycetota</taxon>
        <taxon>Actinomycetes</taxon>
        <taxon>Pseudonocardiales</taxon>
        <taxon>Pseudonocardiaceae</taxon>
        <taxon>Kibdelosporangium</taxon>
    </lineage>
</organism>
<dbReference type="PRINTS" id="PR00983">
    <property type="entry name" value="TRNASYNTHCYS"/>
</dbReference>
<keyword evidence="7" id="KW-1185">Reference proteome</keyword>
<dbReference type="InterPro" id="IPR032678">
    <property type="entry name" value="tRNA-synt_1_cat_dom"/>
</dbReference>
<comment type="subunit">
    <text evidence="1">Monomer.</text>
</comment>
<dbReference type="InterPro" id="IPR024909">
    <property type="entry name" value="Cys-tRNA/MSH_ligase"/>
</dbReference>
<gene>
    <name evidence="6" type="ORF">ACFQ1S_09695</name>
</gene>
<accession>A0ABW3M5K5</accession>
<reference evidence="7" key="1">
    <citation type="journal article" date="2019" name="Int. J. Syst. Evol. Microbiol.">
        <title>The Global Catalogue of Microorganisms (GCM) 10K type strain sequencing project: providing services to taxonomists for standard genome sequencing and annotation.</title>
        <authorList>
            <consortium name="The Broad Institute Genomics Platform"/>
            <consortium name="The Broad Institute Genome Sequencing Center for Infectious Disease"/>
            <person name="Wu L."/>
            <person name="Ma J."/>
        </authorList>
    </citation>
    <scope>NUCLEOTIDE SEQUENCE [LARGE SCALE GENOMIC DNA]</scope>
    <source>
        <strain evidence="7">JCM 31486</strain>
    </source>
</reference>
<evidence type="ECO:0000313" key="6">
    <source>
        <dbReference type="EMBL" id="MFD1045813.1"/>
    </source>
</evidence>
<keyword evidence="3" id="KW-0547">Nucleotide-binding</keyword>
<dbReference type="Gene3D" id="3.40.50.620">
    <property type="entry name" value="HUPs"/>
    <property type="match status" value="1"/>
</dbReference>
<dbReference type="PANTHER" id="PTHR10890:SF3">
    <property type="entry name" value="CYSTEINE--TRNA LIGASE, CYTOPLASMIC"/>
    <property type="match status" value="1"/>
</dbReference>
<evidence type="ECO:0000256" key="1">
    <source>
        <dbReference type="ARBA" id="ARBA00011245"/>
    </source>
</evidence>
<dbReference type="Proteomes" id="UP001597045">
    <property type="component" value="Unassembled WGS sequence"/>
</dbReference>
<proteinExistence type="predicted"/>
<dbReference type="SUPFAM" id="SSF52374">
    <property type="entry name" value="Nucleotidylyl transferase"/>
    <property type="match status" value="1"/>
</dbReference>
<feature type="domain" description="tRNA synthetases class I catalytic" evidence="5">
    <location>
        <begin position="36"/>
        <end position="86"/>
    </location>
</feature>
<evidence type="ECO:0000313" key="7">
    <source>
        <dbReference type="Proteomes" id="UP001597045"/>
    </source>
</evidence>